<dbReference type="RefSeq" id="WP_285346048.1">
    <property type="nucleotide sequence ID" value="NZ_JASITI010000062.1"/>
</dbReference>
<accession>A0ABT7H4D9</accession>
<dbReference type="InterPro" id="IPR008930">
    <property type="entry name" value="Terpenoid_cyclase/PrenylTrfase"/>
</dbReference>
<dbReference type="EMBL" id="JASITI010000062">
    <property type="protein sequence ID" value="MDK9500421.1"/>
    <property type="molecule type" value="Genomic_DNA"/>
</dbReference>
<organism evidence="2 3">
    <name type="scientific">Streptomyces katrae</name>
    <dbReference type="NCBI Taxonomy" id="68223"/>
    <lineage>
        <taxon>Bacteria</taxon>
        <taxon>Bacillati</taxon>
        <taxon>Actinomycetota</taxon>
        <taxon>Actinomycetes</taxon>
        <taxon>Kitasatosporales</taxon>
        <taxon>Streptomycetaceae</taxon>
        <taxon>Streptomyces</taxon>
    </lineage>
</organism>
<feature type="region of interest" description="Disordered" evidence="1">
    <location>
        <begin position="1"/>
        <end position="30"/>
    </location>
</feature>
<gene>
    <name evidence="2" type="ORF">QEZ40_006241</name>
</gene>
<protein>
    <recommendedName>
        <fullName evidence="4">Prenyltransferase</fullName>
    </recommendedName>
</protein>
<evidence type="ECO:0000313" key="2">
    <source>
        <dbReference type="EMBL" id="MDK9500421.1"/>
    </source>
</evidence>
<dbReference type="Proteomes" id="UP001223390">
    <property type="component" value="Unassembled WGS sequence"/>
</dbReference>
<comment type="caution">
    <text evidence="2">The sequence shown here is derived from an EMBL/GenBank/DDBJ whole genome shotgun (WGS) entry which is preliminary data.</text>
</comment>
<evidence type="ECO:0000256" key="1">
    <source>
        <dbReference type="SAM" id="MobiDB-lite"/>
    </source>
</evidence>
<sequence>MPGDEAPAPAPPSPAAPTATSAPSTPAAGPLARAERFTWLTARVLEQRRFAFHFLGGDPDPVDAALGSYLGDDGGYGHALDPDLRGPLSQPLHTAHALRILDALGRCSGQRIERLCRHLTRVSTPEGALPLVLAGPRDYPAAPYHPVCDDPPGTLLTTGPVVGILHRNRIWHAWLFRATDFCWERVETLRQTHPYEVQSAVAFLDGAPDRARAAAAADRLGRLVRERRLAVLEPDRRAQYPTSPGYAPGEQLFPYDYARRPESLARGWFTDEEMRRSLDFLAAEQQPDGGWPVHRRAWAPGSSLERRPIATLEALLTLRAYGRPIGAPAGAGGVSLPGPGRPR</sequence>
<feature type="compositionally biased region" description="Low complexity" evidence="1">
    <location>
        <begin position="16"/>
        <end position="28"/>
    </location>
</feature>
<dbReference type="SUPFAM" id="SSF48239">
    <property type="entry name" value="Terpenoid cyclases/Protein prenyltransferases"/>
    <property type="match status" value="1"/>
</dbReference>
<reference evidence="2 3" key="1">
    <citation type="submission" date="2023-05" db="EMBL/GenBank/DDBJ databases">
        <title>Sequencing and Assembly of Streptomyces sp. NP73.</title>
        <authorList>
            <person name="Konwar A.N."/>
            <person name="Saikia K."/>
            <person name="Thakur D."/>
        </authorList>
    </citation>
    <scope>NUCLEOTIDE SEQUENCE [LARGE SCALE GENOMIC DNA]</scope>
    <source>
        <strain evidence="2 3">NP73</strain>
    </source>
</reference>
<evidence type="ECO:0008006" key="4">
    <source>
        <dbReference type="Google" id="ProtNLM"/>
    </source>
</evidence>
<evidence type="ECO:0000313" key="3">
    <source>
        <dbReference type="Proteomes" id="UP001223390"/>
    </source>
</evidence>
<dbReference type="Gene3D" id="1.50.10.20">
    <property type="match status" value="1"/>
</dbReference>
<keyword evidence="3" id="KW-1185">Reference proteome</keyword>
<proteinExistence type="predicted"/>
<name>A0ABT7H4D9_9ACTN</name>